<accession>A0AAV6XPM8</accession>
<name>A0AAV6XPM8_9LAMI</name>
<gene>
    <name evidence="2" type="ORF">BUALT_Bualt06G0085400</name>
</gene>
<organism evidence="2 3">
    <name type="scientific">Buddleja alternifolia</name>
    <dbReference type="NCBI Taxonomy" id="168488"/>
    <lineage>
        <taxon>Eukaryota</taxon>
        <taxon>Viridiplantae</taxon>
        <taxon>Streptophyta</taxon>
        <taxon>Embryophyta</taxon>
        <taxon>Tracheophyta</taxon>
        <taxon>Spermatophyta</taxon>
        <taxon>Magnoliopsida</taxon>
        <taxon>eudicotyledons</taxon>
        <taxon>Gunneridae</taxon>
        <taxon>Pentapetalae</taxon>
        <taxon>asterids</taxon>
        <taxon>lamiids</taxon>
        <taxon>Lamiales</taxon>
        <taxon>Scrophulariaceae</taxon>
        <taxon>Buddlejeae</taxon>
        <taxon>Buddleja</taxon>
    </lineage>
</organism>
<evidence type="ECO:0000313" key="3">
    <source>
        <dbReference type="Proteomes" id="UP000826271"/>
    </source>
</evidence>
<evidence type="ECO:0000313" key="2">
    <source>
        <dbReference type="EMBL" id="KAG8381083.1"/>
    </source>
</evidence>
<proteinExistence type="predicted"/>
<feature type="compositionally biased region" description="Polar residues" evidence="1">
    <location>
        <begin position="78"/>
        <end position="88"/>
    </location>
</feature>
<protein>
    <submittedName>
        <fullName evidence="2">Uncharacterized protein</fullName>
    </submittedName>
</protein>
<feature type="compositionally biased region" description="Basic and acidic residues" evidence="1">
    <location>
        <begin position="25"/>
        <end position="44"/>
    </location>
</feature>
<feature type="region of interest" description="Disordered" evidence="1">
    <location>
        <begin position="1"/>
        <end position="52"/>
    </location>
</feature>
<comment type="caution">
    <text evidence="2">The sequence shown here is derived from an EMBL/GenBank/DDBJ whole genome shotgun (WGS) entry which is preliminary data.</text>
</comment>
<keyword evidence="3" id="KW-1185">Reference proteome</keyword>
<dbReference type="Proteomes" id="UP000826271">
    <property type="component" value="Unassembled WGS sequence"/>
</dbReference>
<feature type="compositionally biased region" description="Basic and acidic residues" evidence="1">
    <location>
        <begin position="1"/>
        <end position="11"/>
    </location>
</feature>
<dbReference type="PANTHER" id="PTHR31973:SF199">
    <property type="entry name" value="SWIM-TYPE DOMAIN-CONTAINING PROTEIN"/>
    <property type="match status" value="1"/>
</dbReference>
<dbReference type="PANTHER" id="PTHR31973">
    <property type="entry name" value="POLYPROTEIN, PUTATIVE-RELATED"/>
    <property type="match status" value="1"/>
</dbReference>
<sequence length="346" mass="40108">MGNGDEKETGKGIENGTGNGTEMGTKMEAEVGPDRDSDREREGDSDAECNDFWDIEYMDSELRERAIIWSEGEESEDSVNSGDNFSSGKDSDSERGEQDIIFNTRDKYDPPFELGMLFSTKDEFRCDVNNHAVKTRRSLKITKNDRRRMYAREYYPKHKCGRSYDVKNLNSKWFSGKYENAFKNDPKSNAKGLRQDVVQEISETKEAWEWFLGLLKADLGIETTDAFTFGRPPLLSRGAKGYTARKLFALRNAAKATTLPEYELRMKEMGLLDEFVVEWFNDKPPSQWRSHFQTFPKCDMLLNNLCESFNSSILEARKKPILTMLEWIRDYLIIRLTENRDKAKKR</sequence>
<reference evidence="2" key="1">
    <citation type="submission" date="2019-10" db="EMBL/GenBank/DDBJ databases">
        <authorList>
            <person name="Zhang R."/>
            <person name="Pan Y."/>
            <person name="Wang J."/>
            <person name="Ma R."/>
            <person name="Yu S."/>
        </authorList>
    </citation>
    <scope>NUCLEOTIDE SEQUENCE</scope>
    <source>
        <strain evidence="2">LA-IB0</strain>
        <tissue evidence="2">Leaf</tissue>
    </source>
</reference>
<feature type="region of interest" description="Disordered" evidence="1">
    <location>
        <begin position="70"/>
        <end position="96"/>
    </location>
</feature>
<evidence type="ECO:0000256" key="1">
    <source>
        <dbReference type="SAM" id="MobiDB-lite"/>
    </source>
</evidence>
<dbReference type="EMBL" id="WHWC01000006">
    <property type="protein sequence ID" value="KAG8381083.1"/>
    <property type="molecule type" value="Genomic_DNA"/>
</dbReference>
<dbReference type="AlphaFoldDB" id="A0AAV6XPM8"/>